<evidence type="ECO:0000313" key="2">
    <source>
        <dbReference type="EnsemblPlants" id="OGLUM04G12140.1"/>
    </source>
</evidence>
<proteinExistence type="predicted"/>
<evidence type="ECO:0000256" key="1">
    <source>
        <dbReference type="SAM" id="MobiDB-lite"/>
    </source>
</evidence>
<feature type="region of interest" description="Disordered" evidence="1">
    <location>
        <begin position="154"/>
        <end position="173"/>
    </location>
</feature>
<dbReference type="AlphaFoldDB" id="A0A0D9ZKQ4"/>
<organism evidence="2">
    <name type="scientific">Oryza glumipatula</name>
    <dbReference type="NCBI Taxonomy" id="40148"/>
    <lineage>
        <taxon>Eukaryota</taxon>
        <taxon>Viridiplantae</taxon>
        <taxon>Streptophyta</taxon>
        <taxon>Embryophyta</taxon>
        <taxon>Tracheophyta</taxon>
        <taxon>Spermatophyta</taxon>
        <taxon>Magnoliopsida</taxon>
        <taxon>Liliopsida</taxon>
        <taxon>Poales</taxon>
        <taxon>Poaceae</taxon>
        <taxon>BOP clade</taxon>
        <taxon>Oryzoideae</taxon>
        <taxon>Oryzeae</taxon>
        <taxon>Oryzinae</taxon>
        <taxon>Oryza</taxon>
    </lineage>
</organism>
<dbReference type="Proteomes" id="UP000026961">
    <property type="component" value="Chromosome 4"/>
</dbReference>
<dbReference type="HOGENOM" id="CLU_1549971_0_0_1"/>
<sequence>MSLIIDSEKLARMGMMGRPVLIITITSNAPYSLQLPLDANERPHPTPTHASLSPSLFSPSHAPPPIFAIANSRSPPCRHHSPPCENNVVCFVGILRAATFLCRQVMVAPTRWSLLRTSLRSLLAAALLVFAQMGAAGVEIALTGGEASGMRGLVGTGKLTSRQHAQQRNSPRG</sequence>
<feature type="compositionally biased region" description="Polar residues" evidence="1">
    <location>
        <begin position="158"/>
        <end position="173"/>
    </location>
</feature>
<keyword evidence="3" id="KW-1185">Reference proteome</keyword>
<reference evidence="2" key="2">
    <citation type="submission" date="2018-05" db="EMBL/GenBank/DDBJ databases">
        <title>OgluRS3 (Oryza glumaepatula Reference Sequence Version 3).</title>
        <authorList>
            <person name="Zhang J."/>
            <person name="Kudrna D."/>
            <person name="Lee S."/>
            <person name="Talag J."/>
            <person name="Welchert J."/>
            <person name="Wing R.A."/>
        </authorList>
    </citation>
    <scope>NUCLEOTIDE SEQUENCE [LARGE SCALE GENOMIC DNA]</scope>
</reference>
<protein>
    <submittedName>
        <fullName evidence="2">Uncharacterized protein</fullName>
    </submittedName>
</protein>
<reference evidence="2" key="1">
    <citation type="submission" date="2015-04" db="UniProtKB">
        <authorList>
            <consortium name="EnsemblPlants"/>
        </authorList>
    </citation>
    <scope>IDENTIFICATION</scope>
</reference>
<name>A0A0D9ZKQ4_9ORYZ</name>
<evidence type="ECO:0000313" key="3">
    <source>
        <dbReference type="Proteomes" id="UP000026961"/>
    </source>
</evidence>
<dbReference type="Gramene" id="OGLUM04G12140.1">
    <property type="protein sequence ID" value="OGLUM04G12140.1"/>
    <property type="gene ID" value="OGLUM04G12140"/>
</dbReference>
<accession>A0A0D9ZKQ4</accession>
<dbReference type="EnsemblPlants" id="OGLUM04G12140.1">
    <property type="protein sequence ID" value="OGLUM04G12140.1"/>
    <property type="gene ID" value="OGLUM04G12140"/>
</dbReference>